<comment type="caution">
    <text evidence="2">The sequence shown here is derived from an EMBL/GenBank/DDBJ whole genome shotgun (WGS) entry which is preliminary data.</text>
</comment>
<dbReference type="AlphaFoldDB" id="A0A2W5FAT1"/>
<gene>
    <name evidence="2" type="ORF">DI598_01710</name>
</gene>
<evidence type="ECO:0000313" key="3">
    <source>
        <dbReference type="Proteomes" id="UP000249645"/>
    </source>
</evidence>
<evidence type="ECO:0000313" key="2">
    <source>
        <dbReference type="EMBL" id="PZP52043.1"/>
    </source>
</evidence>
<sequence>MINKENIVKYLKNKYIIAVIVFALLLLFFDRNDIFTQMERKKELNKILASQEFYNREIDSTKQKLSELRTDPSALEHYAREELFMRKDSEDIFVLEKSDSLLNK</sequence>
<protein>
    <submittedName>
        <fullName evidence="2">Septum formation initiator</fullName>
    </submittedName>
</protein>
<dbReference type="Proteomes" id="UP000249645">
    <property type="component" value="Unassembled WGS sequence"/>
</dbReference>
<organism evidence="2 3">
    <name type="scientific">Pseudopedobacter saltans</name>
    <dbReference type="NCBI Taxonomy" id="151895"/>
    <lineage>
        <taxon>Bacteria</taxon>
        <taxon>Pseudomonadati</taxon>
        <taxon>Bacteroidota</taxon>
        <taxon>Sphingobacteriia</taxon>
        <taxon>Sphingobacteriales</taxon>
        <taxon>Sphingobacteriaceae</taxon>
        <taxon>Pseudopedobacter</taxon>
    </lineage>
</organism>
<name>A0A2W5FAT1_9SPHI</name>
<proteinExistence type="predicted"/>
<reference evidence="2 3" key="1">
    <citation type="submission" date="2017-11" db="EMBL/GenBank/DDBJ databases">
        <title>Infants hospitalized years apart are colonized by the same room-sourced microbial strains.</title>
        <authorList>
            <person name="Brooks B."/>
            <person name="Olm M.R."/>
            <person name="Firek B.A."/>
            <person name="Baker R."/>
            <person name="Thomas B.C."/>
            <person name="Morowitz M.J."/>
            <person name="Banfield J.F."/>
        </authorList>
    </citation>
    <scope>NUCLEOTIDE SEQUENCE [LARGE SCALE GENOMIC DNA]</scope>
    <source>
        <strain evidence="2">S2_009_000_R2_76</strain>
    </source>
</reference>
<accession>A0A2W5FAT1</accession>
<dbReference type="Pfam" id="PF04977">
    <property type="entry name" value="DivIC"/>
    <property type="match status" value="1"/>
</dbReference>
<evidence type="ECO:0000256" key="1">
    <source>
        <dbReference type="SAM" id="Phobius"/>
    </source>
</evidence>
<dbReference type="EMBL" id="QFOI01000014">
    <property type="protein sequence ID" value="PZP52043.1"/>
    <property type="molecule type" value="Genomic_DNA"/>
</dbReference>
<keyword evidence="1" id="KW-0472">Membrane</keyword>
<feature type="transmembrane region" description="Helical" evidence="1">
    <location>
        <begin position="15"/>
        <end position="32"/>
    </location>
</feature>
<keyword evidence="1" id="KW-0812">Transmembrane</keyword>
<keyword evidence="1" id="KW-1133">Transmembrane helix</keyword>
<dbReference type="InterPro" id="IPR007060">
    <property type="entry name" value="FtsL/DivIC"/>
</dbReference>